<evidence type="ECO:0000313" key="1">
    <source>
        <dbReference type="EMBL" id="PRY21023.1"/>
    </source>
</evidence>
<proteinExistence type="predicted"/>
<name>A0A2T0RIL0_9ACTN</name>
<accession>A0A2T0RIL0</accession>
<comment type="caution">
    <text evidence="1">The sequence shown here is derived from an EMBL/GenBank/DDBJ whole genome shotgun (WGS) entry which is preliminary data.</text>
</comment>
<keyword evidence="2" id="KW-1185">Reference proteome</keyword>
<protein>
    <recommendedName>
        <fullName evidence="3">Lasso RiPP family leader peptide-containing protein</fullName>
    </recommendedName>
</protein>
<organism evidence="1 2">
    <name type="scientific">Pseudosporangium ferrugineum</name>
    <dbReference type="NCBI Taxonomy" id="439699"/>
    <lineage>
        <taxon>Bacteria</taxon>
        <taxon>Bacillati</taxon>
        <taxon>Actinomycetota</taxon>
        <taxon>Actinomycetes</taxon>
        <taxon>Micromonosporales</taxon>
        <taxon>Micromonosporaceae</taxon>
        <taxon>Pseudosporangium</taxon>
    </lineage>
</organism>
<dbReference type="NCBIfam" id="NF033521">
    <property type="entry name" value="lasso_leader_L3"/>
    <property type="match status" value="1"/>
</dbReference>
<dbReference type="Proteomes" id="UP000239209">
    <property type="component" value="Unassembled WGS sequence"/>
</dbReference>
<evidence type="ECO:0008006" key="3">
    <source>
        <dbReference type="Google" id="ProtNLM"/>
    </source>
</evidence>
<dbReference type="AlphaFoldDB" id="A0A2T0RIL0"/>
<gene>
    <name evidence="1" type="ORF">CLV70_12124</name>
</gene>
<reference evidence="1 2" key="1">
    <citation type="submission" date="2018-03" db="EMBL/GenBank/DDBJ databases">
        <title>Genomic Encyclopedia of Archaeal and Bacterial Type Strains, Phase II (KMG-II): from individual species to whole genera.</title>
        <authorList>
            <person name="Goeker M."/>
        </authorList>
    </citation>
    <scope>NUCLEOTIDE SEQUENCE [LARGE SCALE GENOMIC DNA]</scope>
    <source>
        <strain evidence="1 2">DSM 45348</strain>
    </source>
</reference>
<evidence type="ECO:0000313" key="2">
    <source>
        <dbReference type="Proteomes" id="UP000239209"/>
    </source>
</evidence>
<dbReference type="EMBL" id="PVZG01000021">
    <property type="protein sequence ID" value="PRY21023.1"/>
    <property type="molecule type" value="Genomic_DNA"/>
</dbReference>
<sequence length="61" mass="6310">MTQLCEQVRRDAYKPPALEPLGSLRSLTRGAGPDGELVVTVTGGGIPGGVFDDSDARAVLV</sequence>
<dbReference type="RefSeq" id="WP_106130338.1">
    <property type="nucleotide sequence ID" value="NZ_PVZG01000021.1"/>
</dbReference>